<sequence>MNRRDFIALLPALALAGCGQSAPRFNNTDLSAGNIFPTANLFDGTGRPRNFEEFRGKAVFVFFGYTSCPDICPTTLRKYASLLRNLRDKEMAKVQVLFITVDPERDTPERTDTFVKWFNPNFIGLSGTEEQIAAVAAQFKVVYSKKTVEGGMGYVIDHTAAAYLIDPKGQLRLAIPEAALLEPISADLRTLLEEK</sequence>
<dbReference type="Pfam" id="PF02630">
    <property type="entry name" value="SCO1-SenC"/>
    <property type="match status" value="1"/>
</dbReference>
<evidence type="ECO:0000256" key="3">
    <source>
        <dbReference type="PIRSR" id="PIRSR603782-1"/>
    </source>
</evidence>
<dbReference type="PROSITE" id="PS51257">
    <property type="entry name" value="PROKAR_LIPOPROTEIN"/>
    <property type="match status" value="1"/>
</dbReference>
<dbReference type="GO" id="GO:0046872">
    <property type="term" value="F:metal ion binding"/>
    <property type="evidence" value="ECO:0007669"/>
    <property type="project" value="UniProtKB-KW"/>
</dbReference>
<evidence type="ECO:0000256" key="1">
    <source>
        <dbReference type="ARBA" id="ARBA00010996"/>
    </source>
</evidence>
<comment type="caution">
    <text evidence="6">The sequence shown here is derived from an EMBL/GenBank/DDBJ whole genome shotgun (WGS) entry which is preliminary data.</text>
</comment>
<name>A0A1R1I2V8_9RHOO</name>
<dbReference type="SUPFAM" id="SSF52833">
    <property type="entry name" value="Thioredoxin-like"/>
    <property type="match status" value="1"/>
</dbReference>
<dbReference type="InterPro" id="IPR036249">
    <property type="entry name" value="Thioredoxin-like_sf"/>
</dbReference>
<evidence type="ECO:0000313" key="7">
    <source>
        <dbReference type="Proteomes" id="UP000187526"/>
    </source>
</evidence>
<protein>
    <recommendedName>
        <fullName evidence="5">Thioredoxin domain-containing protein</fullName>
    </recommendedName>
</protein>
<comment type="similarity">
    <text evidence="1">Belongs to the SCO1/2 family.</text>
</comment>
<dbReference type="AlphaFoldDB" id="A0A1R1I2V8"/>
<dbReference type="PANTHER" id="PTHR12151">
    <property type="entry name" value="ELECTRON TRANSPORT PROTIN SCO1/SENC FAMILY MEMBER"/>
    <property type="match status" value="1"/>
</dbReference>
<dbReference type="InterPro" id="IPR003782">
    <property type="entry name" value="SCO1/SenC"/>
</dbReference>
<dbReference type="FunFam" id="3.40.30.10:FF:000013">
    <property type="entry name" value="Blast:Protein SCO1 homolog, mitochondrial"/>
    <property type="match status" value="1"/>
</dbReference>
<keyword evidence="2 3" id="KW-0186">Copper</keyword>
<organism evidence="6 7">
    <name type="scientific">Azonexus hydrophilus</name>
    <dbReference type="NCBI Taxonomy" id="418702"/>
    <lineage>
        <taxon>Bacteria</taxon>
        <taxon>Pseudomonadati</taxon>
        <taxon>Pseudomonadota</taxon>
        <taxon>Betaproteobacteria</taxon>
        <taxon>Rhodocyclales</taxon>
        <taxon>Azonexaceae</taxon>
        <taxon>Azonexus</taxon>
    </lineage>
</organism>
<dbReference type="Gene3D" id="3.40.30.10">
    <property type="entry name" value="Glutaredoxin"/>
    <property type="match status" value="1"/>
</dbReference>
<evidence type="ECO:0000313" key="6">
    <source>
        <dbReference type="EMBL" id="OMG53108.1"/>
    </source>
</evidence>
<dbReference type="PROSITE" id="PS51352">
    <property type="entry name" value="THIOREDOXIN_2"/>
    <property type="match status" value="1"/>
</dbReference>
<evidence type="ECO:0000256" key="2">
    <source>
        <dbReference type="ARBA" id="ARBA00023008"/>
    </source>
</evidence>
<reference evidence="6 7" key="1">
    <citation type="submission" date="2016-10" db="EMBL/GenBank/DDBJ databases">
        <title>Alkaliphiles isolated from bioreactors.</title>
        <authorList>
            <person name="Salah Z."/>
            <person name="Rout S.P."/>
            <person name="Humphreys P.N."/>
        </authorList>
    </citation>
    <scope>NUCLEOTIDE SEQUENCE [LARGE SCALE GENOMIC DNA]</scope>
    <source>
        <strain evidence="6 7">ZS02</strain>
    </source>
</reference>
<dbReference type="RefSeq" id="WP_076095826.1">
    <property type="nucleotide sequence ID" value="NZ_MTHD01000004.1"/>
</dbReference>
<feature type="disulfide bond" description="Redox-active" evidence="4">
    <location>
        <begin position="68"/>
        <end position="72"/>
    </location>
</feature>
<feature type="binding site" evidence="3">
    <location>
        <position position="72"/>
    </location>
    <ligand>
        <name>Cu cation</name>
        <dbReference type="ChEBI" id="CHEBI:23378"/>
    </ligand>
</feature>
<dbReference type="OrthoDB" id="9790194at2"/>
<dbReference type="EMBL" id="MTHD01000004">
    <property type="protein sequence ID" value="OMG53108.1"/>
    <property type="molecule type" value="Genomic_DNA"/>
</dbReference>
<evidence type="ECO:0000256" key="4">
    <source>
        <dbReference type="PIRSR" id="PIRSR603782-2"/>
    </source>
</evidence>
<feature type="domain" description="Thioredoxin" evidence="5">
    <location>
        <begin position="16"/>
        <end position="193"/>
    </location>
</feature>
<dbReference type="PANTHER" id="PTHR12151:SF25">
    <property type="entry name" value="LINALOOL DEHYDRATASE_ISOMERASE DOMAIN-CONTAINING PROTEIN"/>
    <property type="match status" value="1"/>
</dbReference>
<gene>
    <name evidence="6" type="ORF">BJN45_12815</name>
</gene>
<keyword evidence="3" id="KW-0479">Metal-binding</keyword>
<keyword evidence="4" id="KW-1015">Disulfide bond</keyword>
<accession>A0A1R1I2V8</accession>
<dbReference type="InterPro" id="IPR013766">
    <property type="entry name" value="Thioredoxin_domain"/>
</dbReference>
<feature type="binding site" evidence="3">
    <location>
        <position position="68"/>
    </location>
    <ligand>
        <name>Cu cation</name>
        <dbReference type="ChEBI" id="CHEBI:23378"/>
    </ligand>
</feature>
<feature type="binding site" evidence="3">
    <location>
        <position position="158"/>
    </location>
    <ligand>
        <name>Cu cation</name>
        <dbReference type="ChEBI" id="CHEBI:23378"/>
    </ligand>
</feature>
<evidence type="ECO:0000259" key="5">
    <source>
        <dbReference type="PROSITE" id="PS51352"/>
    </source>
</evidence>
<dbReference type="CDD" id="cd02968">
    <property type="entry name" value="SCO"/>
    <property type="match status" value="1"/>
</dbReference>
<keyword evidence="7" id="KW-1185">Reference proteome</keyword>
<dbReference type="STRING" id="418702.BJN45_12815"/>
<proteinExistence type="inferred from homology"/>
<dbReference type="Proteomes" id="UP000187526">
    <property type="component" value="Unassembled WGS sequence"/>
</dbReference>